<organism evidence="5 6">
    <name type="scientific">Cryobacterium suzukii</name>
    <dbReference type="NCBI Taxonomy" id="1259198"/>
    <lineage>
        <taxon>Bacteria</taxon>
        <taxon>Bacillati</taxon>
        <taxon>Actinomycetota</taxon>
        <taxon>Actinomycetes</taxon>
        <taxon>Micrococcales</taxon>
        <taxon>Microbacteriaceae</taxon>
        <taxon>Cryobacterium</taxon>
    </lineage>
</organism>
<dbReference type="Proteomes" id="UP000298170">
    <property type="component" value="Unassembled WGS sequence"/>
</dbReference>
<name>A0A4R9ACH0_9MICO</name>
<dbReference type="OrthoDB" id="9765195at2"/>
<dbReference type="PANTHER" id="PTHR10353:SF36">
    <property type="entry name" value="LP05116P"/>
    <property type="match status" value="1"/>
</dbReference>
<dbReference type="SUPFAM" id="SSF51445">
    <property type="entry name" value="(Trans)glycosidases"/>
    <property type="match status" value="1"/>
</dbReference>
<evidence type="ECO:0000313" key="6">
    <source>
        <dbReference type="Proteomes" id="UP000298170"/>
    </source>
</evidence>
<dbReference type="InterPro" id="IPR017853">
    <property type="entry name" value="GH"/>
</dbReference>
<comment type="caution">
    <text evidence="5">The sequence shown here is derived from an EMBL/GenBank/DDBJ whole genome shotgun (WGS) entry which is preliminary data.</text>
</comment>
<keyword evidence="2 5" id="KW-0378">Hydrolase</keyword>
<evidence type="ECO:0000256" key="2">
    <source>
        <dbReference type="ARBA" id="ARBA00022801"/>
    </source>
</evidence>
<keyword evidence="6" id="KW-1185">Reference proteome</keyword>
<dbReference type="GO" id="GO:0005829">
    <property type="term" value="C:cytosol"/>
    <property type="evidence" value="ECO:0007669"/>
    <property type="project" value="TreeGrafter"/>
</dbReference>
<dbReference type="EMBL" id="SOHJ01000014">
    <property type="protein sequence ID" value="TFD57256.1"/>
    <property type="molecule type" value="Genomic_DNA"/>
</dbReference>
<keyword evidence="3" id="KW-0326">Glycosidase</keyword>
<dbReference type="AlphaFoldDB" id="A0A4R9ACH0"/>
<gene>
    <name evidence="5" type="ORF">E3T39_14680</name>
</gene>
<dbReference type="PRINTS" id="PR00131">
    <property type="entry name" value="GLHYDRLASE1"/>
</dbReference>
<dbReference type="PANTHER" id="PTHR10353">
    <property type="entry name" value="GLYCOSYL HYDROLASE"/>
    <property type="match status" value="1"/>
</dbReference>
<dbReference type="Pfam" id="PF00232">
    <property type="entry name" value="Glyco_hydro_1"/>
    <property type="match status" value="1"/>
</dbReference>
<evidence type="ECO:0000256" key="1">
    <source>
        <dbReference type="ARBA" id="ARBA00010838"/>
    </source>
</evidence>
<sequence>MNPTPRTPAASSNRAVAARDWEHRAGELGDRLPTGFEVAVATSAFQIEGAARDGGRGDNVWDAFSQVSGRIRDGSNASVSADHVKNYAADTDLLRDLGVDCYSFSFGWTRLQPEGRGSLNRNGLAFYDRLLDALLADGIRSTATLSHWDLPAALRGGWLNRDTAGRFADYAHAVGEAFGDRIDAWVTLFEPATVTTKGYALGTHAPGRTLLFDAFPTAHHQLLGHGLAVQALRAADVRGRIGLVNSHTPVLSATDRDQDLSYAALYDLLANRLFADPVLLGHYPDPLEPFALELRTLLEADPDDLRTIHQPLDFYGVSYTGPARVAAGPTVLKAPDGQLIPTTSWPFHLEPFREHPTTAAGTVNAPEYVAVALAELVERYPDLPPVYLSLAGGAFADQADARHAVNDLARIDYLAEHLLTALDATAPGRPAAAIDLAGITFWSLLDAFEWDSGYTQPTGLVHVDFANDRRTRTPKLSYRWLQHALANR</sequence>
<evidence type="ECO:0000256" key="3">
    <source>
        <dbReference type="ARBA" id="ARBA00023295"/>
    </source>
</evidence>
<dbReference type="Gene3D" id="3.20.20.80">
    <property type="entry name" value="Glycosidases"/>
    <property type="match status" value="1"/>
</dbReference>
<dbReference type="RefSeq" id="WP_134516586.1">
    <property type="nucleotide sequence ID" value="NZ_SOHJ01000014.1"/>
</dbReference>
<dbReference type="GO" id="GO:0016052">
    <property type="term" value="P:carbohydrate catabolic process"/>
    <property type="evidence" value="ECO:0007669"/>
    <property type="project" value="TreeGrafter"/>
</dbReference>
<evidence type="ECO:0000256" key="4">
    <source>
        <dbReference type="RuleBase" id="RU003690"/>
    </source>
</evidence>
<dbReference type="GO" id="GO:0008422">
    <property type="term" value="F:beta-glucosidase activity"/>
    <property type="evidence" value="ECO:0007669"/>
    <property type="project" value="TreeGrafter"/>
</dbReference>
<evidence type="ECO:0000313" key="5">
    <source>
        <dbReference type="EMBL" id="TFD57256.1"/>
    </source>
</evidence>
<proteinExistence type="inferred from homology"/>
<reference evidence="5 6" key="1">
    <citation type="submission" date="2019-03" db="EMBL/GenBank/DDBJ databases">
        <title>Genomics of glacier-inhabiting Cryobacterium strains.</title>
        <authorList>
            <person name="Liu Q."/>
            <person name="Xin Y.-H."/>
        </authorList>
    </citation>
    <scope>NUCLEOTIDE SEQUENCE [LARGE SCALE GENOMIC DNA]</scope>
    <source>
        <strain evidence="5 6">Sr39</strain>
    </source>
</reference>
<dbReference type="InterPro" id="IPR001360">
    <property type="entry name" value="Glyco_hydro_1"/>
</dbReference>
<comment type="similarity">
    <text evidence="1 4">Belongs to the glycosyl hydrolase 1 family.</text>
</comment>
<protein>
    <submittedName>
        <fullName evidence="5">Glycosyl hydrolase family protein</fullName>
    </submittedName>
</protein>
<accession>A0A4R9ACH0</accession>